<evidence type="ECO:0000313" key="3">
    <source>
        <dbReference type="EMBL" id="SCW75730.1"/>
    </source>
</evidence>
<dbReference type="InterPro" id="IPR058625">
    <property type="entry name" value="MdtA-like_BSH"/>
</dbReference>
<evidence type="ECO:0000313" key="4">
    <source>
        <dbReference type="Proteomes" id="UP000199150"/>
    </source>
</evidence>
<protein>
    <submittedName>
        <fullName evidence="3">RND family efflux transporter, MFP subunit</fullName>
    </submittedName>
</protein>
<accession>A0A1G4T2R8</accession>
<feature type="domain" description="Multidrug resistance protein MdtA-like barrel-sandwich hybrid" evidence="2">
    <location>
        <begin position="64"/>
        <end position="202"/>
    </location>
</feature>
<dbReference type="Gene3D" id="2.40.50.100">
    <property type="match status" value="1"/>
</dbReference>
<dbReference type="AlphaFoldDB" id="A0A1G4T2R8"/>
<proteinExistence type="inferred from homology"/>
<dbReference type="PANTHER" id="PTHR30469:SF15">
    <property type="entry name" value="HLYD FAMILY OF SECRETION PROTEINS"/>
    <property type="match status" value="1"/>
</dbReference>
<dbReference type="Pfam" id="PF25917">
    <property type="entry name" value="BSH_RND"/>
    <property type="match status" value="1"/>
</dbReference>
<name>A0A1G4T2R8_9CAUL</name>
<dbReference type="STRING" id="260084.SAMN02927928_3201"/>
<dbReference type="OrthoDB" id="7914255at2"/>
<dbReference type="GO" id="GO:1990281">
    <property type="term" value="C:efflux pump complex"/>
    <property type="evidence" value="ECO:0007669"/>
    <property type="project" value="TreeGrafter"/>
</dbReference>
<dbReference type="EMBL" id="FMTS01000006">
    <property type="protein sequence ID" value="SCW75730.1"/>
    <property type="molecule type" value="Genomic_DNA"/>
</dbReference>
<sequence length="345" mass="35383">MLRAGLSIIAISIAISGMGLASCGRKEPAPAVTAYKGQTLRVSAQTIDDFKPLAATLTTRQTGEATARVSGILTSLKVREGDMVKQGQVIGFVQDQRLNLQTGAYDQAAVAAEAQANLARAALKRTQTLFDKGIYAQAKLDQDKAAAEAAEANARAARAQTSASGEAARQGAILAPASGRIIHATVPVGSVVMAGQSVATVTAGARVVRIELPEAQATALSLGQNVMLDANGVRSSGVISEIYPSVTAGQVVADVTPQGLDNAVIGQKVTAYVGVGQRTAIVLPRTYVATRYGLDYVRLVQKNGAAMETTVQTAPTGDPQRLEILGGLNSGDAVAPYGAASGASR</sequence>
<keyword evidence="4" id="KW-1185">Reference proteome</keyword>
<gene>
    <name evidence="3" type="ORF">SAMN02927928_3201</name>
</gene>
<dbReference type="Gene3D" id="2.40.420.20">
    <property type="match status" value="1"/>
</dbReference>
<organism evidence="3 4">
    <name type="scientific">Asticcacaulis taihuensis</name>
    <dbReference type="NCBI Taxonomy" id="260084"/>
    <lineage>
        <taxon>Bacteria</taxon>
        <taxon>Pseudomonadati</taxon>
        <taxon>Pseudomonadota</taxon>
        <taxon>Alphaproteobacteria</taxon>
        <taxon>Caulobacterales</taxon>
        <taxon>Caulobacteraceae</taxon>
        <taxon>Asticcacaulis</taxon>
    </lineage>
</organism>
<comment type="similarity">
    <text evidence="1">Belongs to the membrane fusion protein (MFP) (TC 8.A.1) family.</text>
</comment>
<dbReference type="SUPFAM" id="SSF111369">
    <property type="entry name" value="HlyD-like secretion proteins"/>
    <property type="match status" value="1"/>
</dbReference>
<dbReference type="NCBIfam" id="TIGR01730">
    <property type="entry name" value="RND_mfp"/>
    <property type="match status" value="1"/>
</dbReference>
<evidence type="ECO:0000256" key="1">
    <source>
        <dbReference type="ARBA" id="ARBA00009477"/>
    </source>
</evidence>
<dbReference type="InterPro" id="IPR006143">
    <property type="entry name" value="RND_pump_MFP"/>
</dbReference>
<evidence type="ECO:0000259" key="2">
    <source>
        <dbReference type="Pfam" id="PF25917"/>
    </source>
</evidence>
<dbReference type="PANTHER" id="PTHR30469">
    <property type="entry name" value="MULTIDRUG RESISTANCE PROTEIN MDTA"/>
    <property type="match status" value="1"/>
</dbReference>
<dbReference type="Gene3D" id="2.40.30.170">
    <property type="match status" value="1"/>
</dbReference>
<dbReference type="Proteomes" id="UP000199150">
    <property type="component" value="Unassembled WGS sequence"/>
</dbReference>
<dbReference type="PROSITE" id="PS51257">
    <property type="entry name" value="PROKAR_LIPOPROTEIN"/>
    <property type="match status" value="1"/>
</dbReference>
<dbReference type="Gene3D" id="1.10.287.470">
    <property type="entry name" value="Helix hairpin bin"/>
    <property type="match status" value="1"/>
</dbReference>
<reference evidence="4" key="1">
    <citation type="submission" date="2016-10" db="EMBL/GenBank/DDBJ databases">
        <authorList>
            <person name="Varghese N."/>
            <person name="Submissions S."/>
        </authorList>
    </citation>
    <scope>NUCLEOTIDE SEQUENCE [LARGE SCALE GENOMIC DNA]</scope>
    <source>
        <strain evidence="4">CGMCC 1.3431</strain>
    </source>
</reference>
<dbReference type="GO" id="GO:0015562">
    <property type="term" value="F:efflux transmembrane transporter activity"/>
    <property type="evidence" value="ECO:0007669"/>
    <property type="project" value="TreeGrafter"/>
</dbReference>
<dbReference type="RefSeq" id="WP_090649987.1">
    <property type="nucleotide sequence ID" value="NZ_CBCRYE010000005.1"/>
</dbReference>